<evidence type="ECO:0000313" key="1">
    <source>
        <dbReference type="EMBL" id="TWC05184.1"/>
    </source>
</evidence>
<dbReference type="OrthoDB" id="8234356at2"/>
<evidence type="ECO:0000313" key="2">
    <source>
        <dbReference type="Proteomes" id="UP000321304"/>
    </source>
</evidence>
<dbReference type="RefSeq" id="WP_146985550.1">
    <property type="nucleotide sequence ID" value="NZ_VITY01000003.1"/>
</dbReference>
<dbReference type="AlphaFoldDB" id="A0A560MC59"/>
<comment type="caution">
    <text evidence="1">The sequence shown here is derived from an EMBL/GenBank/DDBJ whole genome shotgun (WGS) entry which is preliminary data.</text>
</comment>
<name>A0A560MC59_9BRAD</name>
<dbReference type="EMBL" id="VITY01000003">
    <property type="protein sequence ID" value="TWC05184.1"/>
    <property type="molecule type" value="Genomic_DNA"/>
</dbReference>
<gene>
    <name evidence="1" type="ORF">FBZ93_103196</name>
</gene>
<accession>A0A560MC59</accession>
<dbReference type="Proteomes" id="UP000321304">
    <property type="component" value="Unassembled WGS sequence"/>
</dbReference>
<reference evidence="1 2" key="1">
    <citation type="submission" date="2019-06" db="EMBL/GenBank/DDBJ databases">
        <title>Genomic Encyclopedia of Type Strains, Phase IV (KMG-V): Genome sequencing to study the core and pangenomes of soil and plant-associated prokaryotes.</title>
        <authorList>
            <person name="Whitman W."/>
        </authorList>
    </citation>
    <scope>NUCLEOTIDE SEQUENCE [LARGE SCALE GENOMIC DNA]</scope>
    <source>
        <strain evidence="1 2">BR 10355</strain>
    </source>
</reference>
<organism evidence="1 2">
    <name type="scientific">Bradyrhizobium macuxiense</name>
    <dbReference type="NCBI Taxonomy" id="1755647"/>
    <lineage>
        <taxon>Bacteria</taxon>
        <taxon>Pseudomonadati</taxon>
        <taxon>Pseudomonadota</taxon>
        <taxon>Alphaproteobacteria</taxon>
        <taxon>Hyphomicrobiales</taxon>
        <taxon>Nitrobacteraceae</taxon>
        <taxon>Bradyrhizobium</taxon>
    </lineage>
</organism>
<sequence>MRLAAIAIVVVGAAGIAIYDQYDKGANYQRVEARISGVSDQCYLEKVERNVITKTTWTSDLTRCEVAELLRKEHPKWQGYDLKHKIEVRVVYVSPVDGVSHQSSLQMSYFPNGKPLRAGDIFPVLASKTKADKTRMI</sequence>
<keyword evidence="2" id="KW-1185">Reference proteome</keyword>
<protein>
    <recommendedName>
        <fullName evidence="3">DUF3592 domain-containing protein</fullName>
    </recommendedName>
</protein>
<proteinExistence type="predicted"/>
<evidence type="ECO:0008006" key="3">
    <source>
        <dbReference type="Google" id="ProtNLM"/>
    </source>
</evidence>